<sequence>MTSNVPELGLNDGTTIPAIGFGTFPHAGEDSAEPTREALSLGYRLLDTAISYDNEEAVGRGIRASDVPRSEIVVTSKIPGRFHGYDETLAGFDESIARLGLDQLDLLLIHWPLPRLEKYVDTWRALVQLQKDGRVRSIGVSNFTPQHLTRIVDATGVTPAVNQVELHPFFPQAALREFHAEHGIVTEAWSPLGRGELLEHPVVAEVAAAHGVSPAQAILRWHVEVGSVPIPKSRSTERQAKNLDIFGFQLDQAEVDALSGLERGRIWDQDPDTHEEF</sequence>
<keyword evidence="2" id="KW-0521">NADP</keyword>
<organism evidence="8 9">
    <name type="scientific">Pseudoclavibacter terrae</name>
    <dbReference type="NCBI Taxonomy" id="1530195"/>
    <lineage>
        <taxon>Bacteria</taxon>
        <taxon>Bacillati</taxon>
        <taxon>Actinomycetota</taxon>
        <taxon>Actinomycetes</taxon>
        <taxon>Micrococcales</taxon>
        <taxon>Microbacteriaceae</taxon>
        <taxon>Pseudoclavibacter</taxon>
    </lineage>
</organism>
<dbReference type="FunFam" id="3.20.20.100:FF:000015">
    <property type="entry name" value="Oxidoreductase, aldo/keto reductase family"/>
    <property type="match status" value="1"/>
</dbReference>
<evidence type="ECO:0000256" key="3">
    <source>
        <dbReference type="ARBA" id="ARBA00023002"/>
    </source>
</evidence>
<feature type="domain" description="NADP-dependent oxidoreductase" evidence="7">
    <location>
        <begin position="19"/>
        <end position="260"/>
    </location>
</feature>
<dbReference type="RefSeq" id="WP_151422070.1">
    <property type="nucleotide sequence ID" value="NZ_WBJX01000001.1"/>
</dbReference>
<reference evidence="8 9" key="1">
    <citation type="submission" date="2019-09" db="EMBL/GenBank/DDBJ databases">
        <title>Phylogeny of genus Pseudoclavibacter and closely related genus.</title>
        <authorList>
            <person name="Li Y."/>
        </authorList>
    </citation>
    <scope>NUCLEOTIDE SEQUENCE [LARGE SCALE GENOMIC DNA]</scope>
    <source>
        <strain evidence="8 9">THG-MD12</strain>
    </source>
</reference>
<evidence type="ECO:0000256" key="6">
    <source>
        <dbReference type="PIRSR" id="PIRSR000097-3"/>
    </source>
</evidence>
<dbReference type="SUPFAM" id="SSF51430">
    <property type="entry name" value="NAD(P)-linked oxidoreductase"/>
    <property type="match status" value="1"/>
</dbReference>
<evidence type="ECO:0000256" key="1">
    <source>
        <dbReference type="ARBA" id="ARBA00007905"/>
    </source>
</evidence>
<dbReference type="GO" id="GO:0016616">
    <property type="term" value="F:oxidoreductase activity, acting on the CH-OH group of donors, NAD or NADP as acceptor"/>
    <property type="evidence" value="ECO:0007669"/>
    <property type="project" value="UniProtKB-ARBA"/>
</dbReference>
<feature type="active site" description="Proton donor" evidence="4">
    <location>
        <position position="52"/>
    </location>
</feature>
<dbReference type="InterPro" id="IPR018170">
    <property type="entry name" value="Aldo/ket_reductase_CS"/>
</dbReference>
<dbReference type="InterPro" id="IPR020471">
    <property type="entry name" value="AKR"/>
</dbReference>
<evidence type="ECO:0000313" key="8">
    <source>
        <dbReference type="EMBL" id="KAB1639045.1"/>
    </source>
</evidence>
<evidence type="ECO:0000259" key="7">
    <source>
        <dbReference type="Pfam" id="PF00248"/>
    </source>
</evidence>
<comment type="similarity">
    <text evidence="1">Belongs to the aldo/keto reductase family.</text>
</comment>
<dbReference type="PIRSF" id="PIRSF000097">
    <property type="entry name" value="AKR"/>
    <property type="match status" value="1"/>
</dbReference>
<dbReference type="InterPro" id="IPR023210">
    <property type="entry name" value="NADP_OxRdtase_dom"/>
</dbReference>
<dbReference type="OrthoDB" id="9804790at2"/>
<feature type="binding site" evidence="5">
    <location>
        <position position="110"/>
    </location>
    <ligand>
        <name>substrate</name>
    </ligand>
</feature>
<name>A0A7J5B4E3_9MICO</name>
<keyword evidence="3" id="KW-0560">Oxidoreductase</keyword>
<feature type="site" description="Lowers pKa of active site Tyr" evidence="6">
    <location>
        <position position="77"/>
    </location>
</feature>
<gene>
    <name evidence="8" type="ORF">F8O03_01455</name>
</gene>
<dbReference type="Gene3D" id="3.20.20.100">
    <property type="entry name" value="NADP-dependent oxidoreductase domain"/>
    <property type="match status" value="1"/>
</dbReference>
<evidence type="ECO:0000313" key="9">
    <source>
        <dbReference type="Proteomes" id="UP000490386"/>
    </source>
</evidence>
<dbReference type="EMBL" id="WBJX01000001">
    <property type="protein sequence ID" value="KAB1639045.1"/>
    <property type="molecule type" value="Genomic_DNA"/>
</dbReference>
<dbReference type="PROSITE" id="PS00798">
    <property type="entry name" value="ALDOKETO_REDUCTASE_1"/>
    <property type="match status" value="1"/>
</dbReference>
<comment type="caution">
    <text evidence="8">The sequence shown here is derived from an EMBL/GenBank/DDBJ whole genome shotgun (WGS) entry which is preliminary data.</text>
</comment>
<evidence type="ECO:0000256" key="4">
    <source>
        <dbReference type="PIRSR" id="PIRSR000097-1"/>
    </source>
</evidence>
<keyword evidence="9" id="KW-1185">Reference proteome</keyword>
<dbReference type="PROSITE" id="PS00063">
    <property type="entry name" value="ALDOKETO_REDUCTASE_3"/>
    <property type="match status" value="1"/>
</dbReference>
<dbReference type="PANTHER" id="PTHR43827">
    <property type="entry name" value="2,5-DIKETO-D-GLUCONIC ACID REDUCTASE"/>
    <property type="match status" value="1"/>
</dbReference>
<dbReference type="Proteomes" id="UP000490386">
    <property type="component" value="Unassembled WGS sequence"/>
</dbReference>
<proteinExistence type="inferred from homology"/>
<dbReference type="PROSITE" id="PS00062">
    <property type="entry name" value="ALDOKETO_REDUCTASE_2"/>
    <property type="match status" value="1"/>
</dbReference>
<evidence type="ECO:0000256" key="2">
    <source>
        <dbReference type="ARBA" id="ARBA00022857"/>
    </source>
</evidence>
<protein>
    <submittedName>
        <fullName evidence="8">Aldo/keto reductase</fullName>
    </submittedName>
</protein>
<dbReference type="AlphaFoldDB" id="A0A7J5B4E3"/>
<dbReference type="PANTHER" id="PTHR43827:SF3">
    <property type="entry name" value="NADP-DEPENDENT OXIDOREDUCTASE DOMAIN-CONTAINING PROTEIN"/>
    <property type="match status" value="1"/>
</dbReference>
<dbReference type="PRINTS" id="PR00069">
    <property type="entry name" value="ALDKETRDTASE"/>
</dbReference>
<evidence type="ECO:0000256" key="5">
    <source>
        <dbReference type="PIRSR" id="PIRSR000097-2"/>
    </source>
</evidence>
<dbReference type="Pfam" id="PF00248">
    <property type="entry name" value="Aldo_ket_red"/>
    <property type="match status" value="1"/>
</dbReference>
<accession>A0A7J5B4E3</accession>
<dbReference type="InterPro" id="IPR036812">
    <property type="entry name" value="NAD(P)_OxRdtase_dom_sf"/>
</dbReference>